<proteinExistence type="predicted"/>
<accession>A0AAV4CM79</accession>
<evidence type="ECO:0000313" key="2">
    <source>
        <dbReference type="Proteomes" id="UP000735302"/>
    </source>
</evidence>
<reference evidence="1 2" key="1">
    <citation type="journal article" date="2021" name="Elife">
        <title>Chloroplast acquisition without the gene transfer in kleptoplastic sea slugs, Plakobranchus ocellatus.</title>
        <authorList>
            <person name="Maeda T."/>
            <person name="Takahashi S."/>
            <person name="Yoshida T."/>
            <person name="Shimamura S."/>
            <person name="Takaki Y."/>
            <person name="Nagai Y."/>
            <person name="Toyoda A."/>
            <person name="Suzuki Y."/>
            <person name="Arimoto A."/>
            <person name="Ishii H."/>
            <person name="Satoh N."/>
            <person name="Nishiyama T."/>
            <person name="Hasebe M."/>
            <person name="Maruyama T."/>
            <person name="Minagawa J."/>
            <person name="Obokata J."/>
            <person name="Shigenobu S."/>
        </authorList>
    </citation>
    <scope>NUCLEOTIDE SEQUENCE [LARGE SCALE GENOMIC DNA]</scope>
</reference>
<sequence length="137" mass="15719">MREAYLVCGGISNWIATCHPKHWPTLETAVHVSNNTCLVILCFFGARAHQVGCDFHLVEASELSIVFYSLALCQWLCWIREGGCHHIITHNSTDRCRAYHEASLVTQIIRLTCRWIVHSRRRPTLEATRLVMANMKD</sequence>
<dbReference type="Proteomes" id="UP000735302">
    <property type="component" value="Unassembled WGS sequence"/>
</dbReference>
<dbReference type="EMBL" id="BLXT01006758">
    <property type="protein sequence ID" value="GFO33072.1"/>
    <property type="molecule type" value="Genomic_DNA"/>
</dbReference>
<protein>
    <submittedName>
        <fullName evidence="1">Uncharacterized protein</fullName>
    </submittedName>
</protein>
<name>A0AAV4CM79_9GAST</name>
<evidence type="ECO:0000313" key="1">
    <source>
        <dbReference type="EMBL" id="GFO33072.1"/>
    </source>
</evidence>
<comment type="caution">
    <text evidence="1">The sequence shown here is derived from an EMBL/GenBank/DDBJ whole genome shotgun (WGS) entry which is preliminary data.</text>
</comment>
<dbReference type="AlphaFoldDB" id="A0AAV4CM79"/>
<gene>
    <name evidence="1" type="ORF">PoB_005957700</name>
</gene>
<keyword evidence="2" id="KW-1185">Reference proteome</keyword>
<organism evidence="1 2">
    <name type="scientific">Plakobranchus ocellatus</name>
    <dbReference type="NCBI Taxonomy" id="259542"/>
    <lineage>
        <taxon>Eukaryota</taxon>
        <taxon>Metazoa</taxon>
        <taxon>Spiralia</taxon>
        <taxon>Lophotrochozoa</taxon>
        <taxon>Mollusca</taxon>
        <taxon>Gastropoda</taxon>
        <taxon>Heterobranchia</taxon>
        <taxon>Euthyneura</taxon>
        <taxon>Panpulmonata</taxon>
        <taxon>Sacoglossa</taxon>
        <taxon>Placobranchoidea</taxon>
        <taxon>Plakobranchidae</taxon>
        <taxon>Plakobranchus</taxon>
    </lineage>
</organism>